<protein>
    <recommendedName>
        <fullName evidence="3">F-box domain-containing protein</fullName>
    </recommendedName>
</protein>
<proteinExistence type="predicted"/>
<gene>
    <name evidence="1" type="ORF">R3P38DRAFT_3115369</name>
</gene>
<dbReference type="InterPro" id="IPR032675">
    <property type="entry name" value="LRR_dom_sf"/>
</dbReference>
<accession>A0AAV9ZFR5</accession>
<dbReference type="Proteomes" id="UP001362999">
    <property type="component" value="Unassembled WGS sequence"/>
</dbReference>
<sequence>MSQQSTYPDPAQSSFFQHLNTNYAPTDTEIGDIQTHLSPYEVELARLESVILELFTQRERLREYIESHKALISSPRRVPLSVLKQIFLQCLPTNRCAAMSTSEAPLLLGRICSGWRSLAFTIPPLWDSIHISAPFIGSNPSKRAAVIDWLSRSAELPLSISLAMNHRGEADPDANSAASELLGSLLPSSYRWRAFHVAGLDPGDYPRLAELNVPLLKDLHLEFATAPAPETCPTILSSNLVRTMKYKRVHLSTPCIYRVVPATHFSWGHLSSLTLAETGWGLDAIALSASQAYQLLKGCNNLGAVHFTLADPLFRPDIITGATLVLPSLVELDIQRSRLSANTAVGLLMEKVIMPALTILHVPDGQIGDSASYMAQLAAHSPSLQHLEFGIAENATPSGMLETISLFPALTALQLFIPRNTHFMNAAQVLSVLTPAPEKGDLLPKLKHLHLECSAGLERAIWVDFLDKHMEHKTQLSQFHVEVTTPFLPDDDVHPHVQRFRQHGLDVKIRHDNYDVPPSPLDNIPTMAWL</sequence>
<comment type="caution">
    <text evidence="1">The sequence shown here is derived from an EMBL/GenBank/DDBJ whole genome shotgun (WGS) entry which is preliminary data.</text>
</comment>
<name>A0AAV9ZFR5_9AGAR</name>
<dbReference type="Gene3D" id="3.80.10.10">
    <property type="entry name" value="Ribonuclease Inhibitor"/>
    <property type="match status" value="1"/>
</dbReference>
<dbReference type="EMBL" id="JAWWNJ010000153">
    <property type="protein sequence ID" value="KAK6981168.1"/>
    <property type="molecule type" value="Genomic_DNA"/>
</dbReference>
<reference evidence="1 2" key="1">
    <citation type="journal article" date="2024" name="J Genomics">
        <title>Draft genome sequencing and assembly of Favolaschia claudopus CIRM-BRFM 2984 isolated from oak limbs.</title>
        <authorList>
            <person name="Navarro D."/>
            <person name="Drula E."/>
            <person name="Chaduli D."/>
            <person name="Cazenave R."/>
            <person name="Ahrendt S."/>
            <person name="Wang J."/>
            <person name="Lipzen A."/>
            <person name="Daum C."/>
            <person name="Barry K."/>
            <person name="Grigoriev I.V."/>
            <person name="Favel A."/>
            <person name="Rosso M.N."/>
            <person name="Martin F."/>
        </authorList>
    </citation>
    <scope>NUCLEOTIDE SEQUENCE [LARGE SCALE GENOMIC DNA]</scope>
    <source>
        <strain evidence="1 2">CIRM-BRFM 2984</strain>
    </source>
</reference>
<keyword evidence="2" id="KW-1185">Reference proteome</keyword>
<evidence type="ECO:0000313" key="2">
    <source>
        <dbReference type="Proteomes" id="UP001362999"/>
    </source>
</evidence>
<dbReference type="AlphaFoldDB" id="A0AAV9ZFR5"/>
<dbReference type="SUPFAM" id="SSF52047">
    <property type="entry name" value="RNI-like"/>
    <property type="match status" value="1"/>
</dbReference>
<evidence type="ECO:0000313" key="1">
    <source>
        <dbReference type="EMBL" id="KAK6981168.1"/>
    </source>
</evidence>
<organism evidence="1 2">
    <name type="scientific">Favolaschia claudopus</name>
    <dbReference type="NCBI Taxonomy" id="2862362"/>
    <lineage>
        <taxon>Eukaryota</taxon>
        <taxon>Fungi</taxon>
        <taxon>Dikarya</taxon>
        <taxon>Basidiomycota</taxon>
        <taxon>Agaricomycotina</taxon>
        <taxon>Agaricomycetes</taxon>
        <taxon>Agaricomycetidae</taxon>
        <taxon>Agaricales</taxon>
        <taxon>Marasmiineae</taxon>
        <taxon>Mycenaceae</taxon>
        <taxon>Favolaschia</taxon>
    </lineage>
</organism>
<evidence type="ECO:0008006" key="3">
    <source>
        <dbReference type="Google" id="ProtNLM"/>
    </source>
</evidence>